<dbReference type="InterPro" id="IPR002347">
    <property type="entry name" value="SDR_fam"/>
</dbReference>
<evidence type="ECO:0008006" key="6">
    <source>
        <dbReference type="Google" id="ProtNLM"/>
    </source>
</evidence>
<dbReference type="PRINTS" id="PR00081">
    <property type="entry name" value="GDHRDH"/>
</dbReference>
<feature type="region of interest" description="Disordered" evidence="3">
    <location>
        <begin position="1"/>
        <end position="20"/>
    </location>
</feature>
<gene>
    <name evidence="4" type="ORF">FANTH_13451</name>
</gene>
<accession>A0A8H5DPW0</accession>
<protein>
    <recommendedName>
        <fullName evidence="6">Reductase</fullName>
    </recommendedName>
</protein>
<evidence type="ECO:0000256" key="1">
    <source>
        <dbReference type="ARBA" id="ARBA00006484"/>
    </source>
</evidence>
<evidence type="ECO:0000313" key="4">
    <source>
        <dbReference type="EMBL" id="KAF5231322.1"/>
    </source>
</evidence>
<dbReference type="AlphaFoldDB" id="A0A8H5DPW0"/>
<comment type="caution">
    <text evidence="4">The sequence shown here is derived from an EMBL/GenBank/DDBJ whole genome shotgun (WGS) entry which is preliminary data.</text>
</comment>
<dbReference type="PANTHER" id="PTHR24320:SF272">
    <property type="entry name" value="NAD(P)-BINDING ROSSMANN-FOLD SUPERFAMILY PROTEIN"/>
    <property type="match status" value="1"/>
</dbReference>
<evidence type="ECO:0000313" key="5">
    <source>
        <dbReference type="Proteomes" id="UP000573603"/>
    </source>
</evidence>
<evidence type="ECO:0000256" key="2">
    <source>
        <dbReference type="ARBA" id="ARBA00023002"/>
    </source>
</evidence>
<dbReference type="EMBL" id="JABEVY010000485">
    <property type="protein sequence ID" value="KAF5231322.1"/>
    <property type="molecule type" value="Genomic_DNA"/>
</dbReference>
<dbReference type="SUPFAM" id="SSF51735">
    <property type="entry name" value="NAD(P)-binding Rossmann-fold domains"/>
    <property type="match status" value="1"/>
</dbReference>
<keyword evidence="5" id="KW-1185">Reference proteome</keyword>
<proteinExistence type="inferred from homology"/>
<name>A0A8H5DPW0_9HYPO</name>
<comment type="similarity">
    <text evidence="1">Belongs to the short-chain dehydrogenases/reductases (SDR) family.</text>
</comment>
<dbReference type="Pfam" id="PF00106">
    <property type="entry name" value="adh_short"/>
    <property type="match status" value="1"/>
</dbReference>
<dbReference type="Gene3D" id="3.40.50.720">
    <property type="entry name" value="NAD(P)-binding Rossmann-like Domain"/>
    <property type="match status" value="1"/>
</dbReference>
<sequence>MSRYAKAHAHPQGPGDDRPTAIQVIQDEDMLDRLKSKIIVITGTSSGIGVETARALSLTGATLFLTARDVPKARKALEGTLDLKRTEFIEMDQASLSSVRAAAGEILSKTDNINILINNAGVMAVQELQLTSDAHELQFGTNHLSHFLFFNLLKPALLKAILPSFHSRVVIVTSSSHVKASINSSDNYDFRLGGYDPWVAYAQSKTANVYMANELERRHGAQGLHGISVHPGAALTCIGKHVPEGEIKAITSDEELKKIWKNAEQGAAVTVVAAVSREWEGRGGRYLVDCVEADTPADETNIFSSGYARHTYKPEDEGRLWADSLALVGL</sequence>
<dbReference type="PANTHER" id="PTHR24320">
    <property type="entry name" value="RETINOL DEHYDROGENASE"/>
    <property type="match status" value="1"/>
</dbReference>
<dbReference type="GO" id="GO:0016491">
    <property type="term" value="F:oxidoreductase activity"/>
    <property type="evidence" value="ECO:0007669"/>
    <property type="project" value="UniProtKB-KW"/>
</dbReference>
<evidence type="ECO:0000256" key="3">
    <source>
        <dbReference type="SAM" id="MobiDB-lite"/>
    </source>
</evidence>
<keyword evidence="2" id="KW-0560">Oxidoreductase</keyword>
<organism evidence="4 5">
    <name type="scientific">Fusarium anthophilum</name>
    <dbReference type="NCBI Taxonomy" id="48485"/>
    <lineage>
        <taxon>Eukaryota</taxon>
        <taxon>Fungi</taxon>
        <taxon>Dikarya</taxon>
        <taxon>Ascomycota</taxon>
        <taxon>Pezizomycotina</taxon>
        <taxon>Sordariomycetes</taxon>
        <taxon>Hypocreomycetidae</taxon>
        <taxon>Hypocreales</taxon>
        <taxon>Nectriaceae</taxon>
        <taxon>Fusarium</taxon>
        <taxon>Fusarium fujikuroi species complex</taxon>
    </lineage>
</organism>
<dbReference type="InterPro" id="IPR036291">
    <property type="entry name" value="NAD(P)-bd_dom_sf"/>
</dbReference>
<dbReference type="Proteomes" id="UP000573603">
    <property type="component" value="Unassembled WGS sequence"/>
</dbReference>
<reference evidence="4 5" key="1">
    <citation type="journal article" date="2020" name="BMC Genomics">
        <title>Correction to: Identification and distribution of gene clusters required for synthesis of sphingolipid metabolism inhibitors in diverse species of the filamentous fungus Fusarium.</title>
        <authorList>
            <person name="Kim H.S."/>
            <person name="Lohmar J.M."/>
            <person name="Busman M."/>
            <person name="Brown D.W."/>
            <person name="Naumann T.A."/>
            <person name="Divon H.H."/>
            <person name="Lysoe E."/>
            <person name="Uhlig S."/>
            <person name="Proctor R.H."/>
        </authorList>
    </citation>
    <scope>NUCLEOTIDE SEQUENCE [LARGE SCALE GENOMIC DNA]</scope>
    <source>
        <strain evidence="4 5">NRRL 25214</strain>
    </source>
</reference>